<protein>
    <submittedName>
        <fullName evidence="2">Uncharacterized protein</fullName>
    </submittedName>
</protein>
<dbReference type="OrthoDB" id="4351373at2759"/>
<comment type="caution">
    <text evidence="2">The sequence shown here is derived from an EMBL/GenBank/DDBJ whole genome shotgun (WGS) entry which is preliminary data.</text>
</comment>
<name>A0A9W9MKT4_9EURO</name>
<feature type="chain" id="PRO_5040851432" evidence="1">
    <location>
        <begin position="23"/>
        <end position="87"/>
    </location>
</feature>
<evidence type="ECO:0000313" key="2">
    <source>
        <dbReference type="EMBL" id="KAJ5203079.1"/>
    </source>
</evidence>
<reference evidence="2" key="1">
    <citation type="submission" date="2022-11" db="EMBL/GenBank/DDBJ databases">
        <authorList>
            <person name="Petersen C."/>
        </authorList>
    </citation>
    <scope>NUCLEOTIDE SEQUENCE</scope>
    <source>
        <strain evidence="2">IBT 20477</strain>
    </source>
</reference>
<keyword evidence="3" id="KW-1185">Reference proteome</keyword>
<reference evidence="2" key="2">
    <citation type="journal article" date="2023" name="IMA Fungus">
        <title>Comparative genomic study of the Penicillium genus elucidates a diverse pangenome and 15 lateral gene transfer events.</title>
        <authorList>
            <person name="Petersen C."/>
            <person name="Sorensen T."/>
            <person name="Nielsen M.R."/>
            <person name="Sondergaard T.E."/>
            <person name="Sorensen J.L."/>
            <person name="Fitzpatrick D.A."/>
            <person name="Frisvad J.C."/>
            <person name="Nielsen K.L."/>
        </authorList>
    </citation>
    <scope>NUCLEOTIDE SEQUENCE</scope>
    <source>
        <strain evidence="2">IBT 20477</strain>
    </source>
</reference>
<gene>
    <name evidence="2" type="ORF">N7449_005158</name>
</gene>
<feature type="signal peptide" evidence="1">
    <location>
        <begin position="1"/>
        <end position="22"/>
    </location>
</feature>
<organism evidence="2 3">
    <name type="scientific">Penicillium cf. viridicatum</name>
    <dbReference type="NCBI Taxonomy" id="2972119"/>
    <lineage>
        <taxon>Eukaryota</taxon>
        <taxon>Fungi</taxon>
        <taxon>Dikarya</taxon>
        <taxon>Ascomycota</taxon>
        <taxon>Pezizomycotina</taxon>
        <taxon>Eurotiomycetes</taxon>
        <taxon>Eurotiomycetidae</taxon>
        <taxon>Eurotiales</taxon>
        <taxon>Aspergillaceae</taxon>
        <taxon>Penicillium</taxon>
    </lineage>
</organism>
<dbReference type="Proteomes" id="UP001150942">
    <property type="component" value="Unassembled WGS sequence"/>
</dbReference>
<sequence length="87" mass="9623">MAAPLLNGIVISLLLSAAFVSGHGNSRLRASPSYQGFNNICPEQCILAKCDQPMFYGFNLYDDVDDADSYYRILACTAYDNDWSENS</sequence>
<proteinExistence type="predicted"/>
<keyword evidence="1" id="KW-0732">Signal</keyword>
<evidence type="ECO:0000256" key="1">
    <source>
        <dbReference type="SAM" id="SignalP"/>
    </source>
</evidence>
<dbReference type="EMBL" id="JAPQKQ010000003">
    <property type="protein sequence ID" value="KAJ5203079.1"/>
    <property type="molecule type" value="Genomic_DNA"/>
</dbReference>
<dbReference type="AlphaFoldDB" id="A0A9W9MKT4"/>
<accession>A0A9W9MKT4</accession>
<evidence type="ECO:0000313" key="3">
    <source>
        <dbReference type="Proteomes" id="UP001150942"/>
    </source>
</evidence>